<protein>
    <submittedName>
        <fullName evidence="3">GNAT family N-acetyltransferase</fullName>
    </submittedName>
</protein>
<evidence type="ECO:0000313" key="3">
    <source>
        <dbReference type="EMBL" id="TYR76667.1"/>
    </source>
</evidence>
<dbReference type="PANTHER" id="PTHR13947">
    <property type="entry name" value="GNAT FAMILY N-ACETYLTRANSFERASE"/>
    <property type="match status" value="1"/>
</dbReference>
<evidence type="ECO:0000259" key="2">
    <source>
        <dbReference type="PROSITE" id="PS51186"/>
    </source>
</evidence>
<accession>A0A5D4KH94</accession>
<organism evidence="3 4">
    <name type="scientific">Rossellomorea vietnamensis</name>
    <dbReference type="NCBI Taxonomy" id="218284"/>
    <lineage>
        <taxon>Bacteria</taxon>
        <taxon>Bacillati</taxon>
        <taxon>Bacillota</taxon>
        <taxon>Bacilli</taxon>
        <taxon>Bacillales</taxon>
        <taxon>Bacillaceae</taxon>
        <taxon>Rossellomorea</taxon>
    </lineage>
</organism>
<dbReference type="InterPro" id="IPR050769">
    <property type="entry name" value="NAT_camello-type"/>
</dbReference>
<dbReference type="GO" id="GO:0008080">
    <property type="term" value="F:N-acetyltransferase activity"/>
    <property type="evidence" value="ECO:0007669"/>
    <property type="project" value="InterPro"/>
</dbReference>
<dbReference type="InterPro" id="IPR000182">
    <property type="entry name" value="GNAT_dom"/>
</dbReference>
<dbReference type="PROSITE" id="PS51186">
    <property type="entry name" value="GNAT"/>
    <property type="match status" value="1"/>
</dbReference>
<dbReference type="InterPro" id="IPR016181">
    <property type="entry name" value="Acyl_CoA_acyltransferase"/>
</dbReference>
<dbReference type="SUPFAM" id="SSF55729">
    <property type="entry name" value="Acyl-CoA N-acyltransferases (Nat)"/>
    <property type="match status" value="1"/>
</dbReference>
<dbReference type="Pfam" id="PF00583">
    <property type="entry name" value="Acetyltransf_1"/>
    <property type="match status" value="1"/>
</dbReference>
<keyword evidence="1 3" id="KW-0808">Transferase</keyword>
<dbReference type="EMBL" id="VTEH01000003">
    <property type="protein sequence ID" value="TYR76667.1"/>
    <property type="molecule type" value="Genomic_DNA"/>
</dbReference>
<evidence type="ECO:0000313" key="4">
    <source>
        <dbReference type="Proteomes" id="UP000323317"/>
    </source>
</evidence>
<dbReference type="Proteomes" id="UP000323317">
    <property type="component" value="Unassembled WGS sequence"/>
</dbReference>
<evidence type="ECO:0000256" key="1">
    <source>
        <dbReference type="ARBA" id="ARBA00022679"/>
    </source>
</evidence>
<gene>
    <name evidence="3" type="ORF">FZC79_06885</name>
</gene>
<proteinExistence type="predicted"/>
<sequence length="155" mass="18077">MKMVRKTVDIMKREDIDQWTDEYPLAEDFINDAENMSLYVAVDREGKVAGSITIDQAEPVEYSNSEWRKEGPAYLFHRLVVDPEVRGKGIASLLIKQTEHVARANHVFYIRTDTYSLNKKAQMLFRKNGFKQTGEIEFMGKDNPFYTFDKVLEEE</sequence>
<reference evidence="3 4" key="1">
    <citation type="submission" date="2019-08" db="EMBL/GenBank/DDBJ databases">
        <title>Bacillus genomes from the desert of Cuatro Cienegas, Coahuila.</title>
        <authorList>
            <person name="Olmedo-Alvarez G."/>
        </authorList>
    </citation>
    <scope>NUCLEOTIDE SEQUENCE [LARGE SCALE GENOMIC DNA]</scope>
    <source>
        <strain evidence="3 4">CH40_1T</strain>
    </source>
</reference>
<dbReference type="Gene3D" id="3.40.630.30">
    <property type="match status" value="1"/>
</dbReference>
<dbReference type="AlphaFoldDB" id="A0A5D4KH94"/>
<feature type="domain" description="N-acetyltransferase" evidence="2">
    <location>
        <begin position="1"/>
        <end position="153"/>
    </location>
</feature>
<dbReference type="CDD" id="cd04301">
    <property type="entry name" value="NAT_SF"/>
    <property type="match status" value="1"/>
</dbReference>
<dbReference type="PANTHER" id="PTHR13947:SF37">
    <property type="entry name" value="LD18367P"/>
    <property type="match status" value="1"/>
</dbReference>
<name>A0A5D4KH94_9BACI</name>
<comment type="caution">
    <text evidence="3">The sequence shown here is derived from an EMBL/GenBank/DDBJ whole genome shotgun (WGS) entry which is preliminary data.</text>
</comment>